<protein>
    <submittedName>
        <fullName evidence="2">Thiol-disulfide oxidoreductase ResA</fullName>
    </submittedName>
</protein>
<evidence type="ECO:0000259" key="1">
    <source>
        <dbReference type="PROSITE" id="PS51352"/>
    </source>
</evidence>
<gene>
    <name evidence="2" type="primary">resA_1</name>
    <name evidence="2" type="ORF">CA13_21140</name>
</gene>
<dbReference type="SUPFAM" id="SSF52833">
    <property type="entry name" value="Thioredoxin-like"/>
    <property type="match status" value="1"/>
</dbReference>
<reference evidence="2 3" key="1">
    <citation type="submission" date="2019-02" db="EMBL/GenBank/DDBJ databases">
        <title>Deep-cultivation of Planctomycetes and their phenomic and genomic characterization uncovers novel biology.</title>
        <authorList>
            <person name="Wiegand S."/>
            <person name="Jogler M."/>
            <person name="Boedeker C."/>
            <person name="Pinto D."/>
            <person name="Vollmers J."/>
            <person name="Rivas-Marin E."/>
            <person name="Kohn T."/>
            <person name="Peeters S.H."/>
            <person name="Heuer A."/>
            <person name="Rast P."/>
            <person name="Oberbeckmann S."/>
            <person name="Bunk B."/>
            <person name="Jeske O."/>
            <person name="Meyerdierks A."/>
            <person name="Storesund J.E."/>
            <person name="Kallscheuer N."/>
            <person name="Luecker S."/>
            <person name="Lage O.M."/>
            <person name="Pohl T."/>
            <person name="Merkel B.J."/>
            <person name="Hornburger P."/>
            <person name="Mueller R.-W."/>
            <person name="Bruemmer F."/>
            <person name="Labrenz M."/>
            <person name="Spormann A.M."/>
            <person name="Op Den Camp H."/>
            <person name="Overmann J."/>
            <person name="Amann R."/>
            <person name="Jetten M.S.M."/>
            <person name="Mascher T."/>
            <person name="Medema M.H."/>
            <person name="Devos D.P."/>
            <person name="Kaster A.-K."/>
            <person name="Ovreas L."/>
            <person name="Rohde M."/>
            <person name="Galperin M.Y."/>
            <person name="Jogler C."/>
        </authorList>
    </citation>
    <scope>NUCLEOTIDE SEQUENCE [LARGE SCALE GENOMIC DNA]</scope>
    <source>
        <strain evidence="2 3">CA13</strain>
    </source>
</reference>
<comment type="caution">
    <text evidence="2">The sequence shown here is derived from an EMBL/GenBank/DDBJ whole genome shotgun (WGS) entry which is preliminary data.</text>
</comment>
<keyword evidence="3" id="KW-1185">Reference proteome</keyword>
<dbReference type="InterPro" id="IPR036249">
    <property type="entry name" value="Thioredoxin-like_sf"/>
</dbReference>
<dbReference type="GO" id="GO:0016209">
    <property type="term" value="F:antioxidant activity"/>
    <property type="evidence" value="ECO:0007669"/>
    <property type="project" value="InterPro"/>
</dbReference>
<dbReference type="PROSITE" id="PS51352">
    <property type="entry name" value="THIOREDOXIN_2"/>
    <property type="match status" value="1"/>
</dbReference>
<organism evidence="2 3">
    <name type="scientific">Novipirellula herctigrandis</name>
    <dbReference type="NCBI Taxonomy" id="2527986"/>
    <lineage>
        <taxon>Bacteria</taxon>
        <taxon>Pseudomonadati</taxon>
        <taxon>Planctomycetota</taxon>
        <taxon>Planctomycetia</taxon>
        <taxon>Pirellulales</taxon>
        <taxon>Pirellulaceae</taxon>
        <taxon>Novipirellula</taxon>
    </lineage>
</organism>
<proteinExistence type="predicted"/>
<dbReference type="PANTHER" id="PTHR42852:SF13">
    <property type="entry name" value="PROTEIN DIPZ"/>
    <property type="match status" value="1"/>
</dbReference>
<dbReference type="RefSeq" id="WP_419194128.1">
    <property type="nucleotide sequence ID" value="NZ_SJPJ01000001.1"/>
</dbReference>
<dbReference type="InterPro" id="IPR000866">
    <property type="entry name" value="AhpC/TSA"/>
</dbReference>
<dbReference type="Proteomes" id="UP000315010">
    <property type="component" value="Unassembled WGS sequence"/>
</dbReference>
<dbReference type="InterPro" id="IPR050553">
    <property type="entry name" value="Thioredoxin_ResA/DsbE_sf"/>
</dbReference>
<feature type="domain" description="Thioredoxin" evidence="1">
    <location>
        <begin position="217"/>
        <end position="366"/>
    </location>
</feature>
<dbReference type="Gene3D" id="3.40.30.10">
    <property type="entry name" value="Glutaredoxin"/>
    <property type="match status" value="1"/>
</dbReference>
<evidence type="ECO:0000313" key="3">
    <source>
        <dbReference type="Proteomes" id="UP000315010"/>
    </source>
</evidence>
<accession>A0A5C5YZW6</accession>
<dbReference type="InterPro" id="IPR013766">
    <property type="entry name" value="Thioredoxin_domain"/>
</dbReference>
<name>A0A5C5YZW6_9BACT</name>
<dbReference type="EMBL" id="SJPJ01000001">
    <property type="protein sequence ID" value="TWT80668.1"/>
    <property type="molecule type" value="Genomic_DNA"/>
</dbReference>
<evidence type="ECO:0000313" key="2">
    <source>
        <dbReference type="EMBL" id="TWT80668.1"/>
    </source>
</evidence>
<dbReference type="PANTHER" id="PTHR42852">
    <property type="entry name" value="THIOL:DISULFIDE INTERCHANGE PROTEIN DSBE"/>
    <property type="match status" value="1"/>
</dbReference>
<dbReference type="Pfam" id="PF00578">
    <property type="entry name" value="AhpC-TSA"/>
    <property type="match status" value="1"/>
</dbReference>
<sequence>MNKYKSVFLVLMLLFLPLIICAVGEKNAYAQTAFPTLPPVLLQMIRDDTVHQDLGISESQIQEIRGVLVDVDGPWFRARIQPAKEQQEIINAMTTQLQTRLKTILTPEQQTRLTQLQRQALGSRMVLRNDLRDTLEISDSQLTEFVESFKETDKRSNELQQSLSKGELTADEVQKELGELQANERQSFVDVLTTKQRSSIGALTGKPFSFASVQRTYPLAPELVDDGVTWIQGTPVKLADLRGKVVALHFYAFQCINCRRNLPHYSAWHTDYADKGLVVIGIQRPETSTERDISAVRAAAKKEGIEYPVLMDLESSNWDAWGNTMWPTVYLIDKKGFIRRWWQGEMNWQGTEGEKDMRQSVEQLLGS</sequence>
<dbReference type="GO" id="GO:0016491">
    <property type="term" value="F:oxidoreductase activity"/>
    <property type="evidence" value="ECO:0007669"/>
    <property type="project" value="InterPro"/>
</dbReference>
<dbReference type="AlphaFoldDB" id="A0A5C5YZW6"/>